<dbReference type="Proteomes" id="UP000075714">
    <property type="component" value="Unassembled WGS sequence"/>
</dbReference>
<dbReference type="GO" id="GO:0030490">
    <property type="term" value="P:maturation of SSU-rRNA"/>
    <property type="evidence" value="ECO:0007669"/>
    <property type="project" value="InterPro"/>
</dbReference>
<feature type="compositionally biased region" description="Low complexity" evidence="1">
    <location>
        <begin position="178"/>
        <end position="197"/>
    </location>
</feature>
<name>A0A150H2Z1_GONPE</name>
<keyword evidence="3" id="KW-1185">Reference proteome</keyword>
<gene>
    <name evidence="2" type="ORF">GPECTOR_1g360</name>
</gene>
<dbReference type="GO" id="GO:0005730">
    <property type="term" value="C:nucleolus"/>
    <property type="evidence" value="ECO:0007669"/>
    <property type="project" value="TreeGrafter"/>
</dbReference>
<dbReference type="STRING" id="33097.A0A150H2Z1"/>
<reference evidence="3" key="1">
    <citation type="journal article" date="2016" name="Nat. Commun.">
        <title>The Gonium pectorale genome demonstrates co-option of cell cycle regulation during the evolution of multicellularity.</title>
        <authorList>
            <person name="Hanschen E.R."/>
            <person name="Marriage T.N."/>
            <person name="Ferris P.J."/>
            <person name="Hamaji T."/>
            <person name="Toyoda A."/>
            <person name="Fujiyama A."/>
            <person name="Neme R."/>
            <person name="Noguchi H."/>
            <person name="Minakuchi Y."/>
            <person name="Suzuki M."/>
            <person name="Kawai-Toyooka H."/>
            <person name="Smith D.R."/>
            <person name="Sparks H."/>
            <person name="Anderson J."/>
            <person name="Bakaric R."/>
            <person name="Luria V."/>
            <person name="Karger A."/>
            <person name="Kirschner M.W."/>
            <person name="Durand P.M."/>
            <person name="Michod R.E."/>
            <person name="Nozaki H."/>
            <person name="Olson B.J."/>
        </authorList>
    </citation>
    <scope>NUCLEOTIDE SEQUENCE [LARGE SCALE GENOMIC DNA]</scope>
    <source>
        <strain evidence="3">NIES-2863</strain>
    </source>
</reference>
<dbReference type="OrthoDB" id="552952at2759"/>
<evidence type="ECO:0000313" key="2">
    <source>
        <dbReference type="EMBL" id="KXZ56405.1"/>
    </source>
</evidence>
<protein>
    <submittedName>
        <fullName evidence="2">Uncharacterized protein</fullName>
    </submittedName>
</protein>
<dbReference type="InterPro" id="IPR042859">
    <property type="entry name" value="NOL11"/>
</dbReference>
<dbReference type="EMBL" id="LSYV01000002">
    <property type="protein sequence ID" value="KXZ56405.1"/>
    <property type="molecule type" value="Genomic_DNA"/>
</dbReference>
<proteinExistence type="predicted"/>
<sequence>MFGIASCNPALGALLTWRRGCHALRRHAAADAPDHAALAVVLNDGRVAVTELNPESAGPLSVLPSGLQAAPRHVLAASAGDSLVVATQTSPGTPVTLRVLRAAPSVDGAGLATVKSLSVPCPGGAAGAAGAVLSGLSLSSAFALLQWSSGHATAVHGLQGGAATPLRPATFPLAEAVSANGPSSSAPSSSTPATGASARKRKTAGTADGGAAAATRPRVLCAAVDEGQFIVLDLESAAAASQVCYSLHDAQFGCPLASGAVELDAPLLSLEPAQCAVVAAGPEATVLRLGGAVHVLTVRTQPVSLLSLVARLSVSAAATAGSGTGAASKVKRKPVAAAVGGRNVAAALVALPPPVSFDASLLSGDGGGGAAAAAGDDMTDAVLQSVPAAAISRQEDICNSLVDQLSAVQPPAAPPAALLETAVSYIAGRRQHAMGVPPQLLSLTARGLAAAAQWQQLGTLLSYVPQGGLYGCSDVLVAAAAAQQYDMLPRLAVCLDEVDPGPLVTALQLLLAPTTQSNLAARRQHYASLRASAEARVAEAEAASAAGGDPAGGALALAQCAAAAVDGFSFREALLHPLLAIPTDSPAVQVALRRLGGPAADALLGYLAKWLDKYTGGALGELVAGVVLPQELLFPYYHQVLEWTRMTIDSHLTRLLMARGPMPALEAIEAALARAVEGTRRLVTLRGALEHIQAAAPLPSAHIAVATQYTAEVLDLRVR</sequence>
<comment type="caution">
    <text evidence="2">The sequence shown here is derived from an EMBL/GenBank/DDBJ whole genome shotgun (WGS) entry which is preliminary data.</text>
</comment>
<accession>A0A150H2Z1</accession>
<evidence type="ECO:0000313" key="3">
    <source>
        <dbReference type="Proteomes" id="UP000075714"/>
    </source>
</evidence>
<organism evidence="2 3">
    <name type="scientific">Gonium pectorale</name>
    <name type="common">Green alga</name>
    <dbReference type="NCBI Taxonomy" id="33097"/>
    <lineage>
        <taxon>Eukaryota</taxon>
        <taxon>Viridiplantae</taxon>
        <taxon>Chlorophyta</taxon>
        <taxon>core chlorophytes</taxon>
        <taxon>Chlorophyceae</taxon>
        <taxon>CS clade</taxon>
        <taxon>Chlamydomonadales</taxon>
        <taxon>Volvocaceae</taxon>
        <taxon>Gonium</taxon>
    </lineage>
</organism>
<feature type="region of interest" description="Disordered" evidence="1">
    <location>
        <begin position="177"/>
        <end position="210"/>
    </location>
</feature>
<dbReference type="PANTHER" id="PTHR15633:SF2">
    <property type="entry name" value="NUCLEOLAR PROTEIN 11"/>
    <property type="match status" value="1"/>
</dbReference>
<dbReference type="GO" id="GO:0003723">
    <property type="term" value="F:RNA binding"/>
    <property type="evidence" value="ECO:0007669"/>
    <property type="project" value="TreeGrafter"/>
</dbReference>
<dbReference type="AlphaFoldDB" id="A0A150H2Z1"/>
<evidence type="ECO:0000256" key="1">
    <source>
        <dbReference type="SAM" id="MobiDB-lite"/>
    </source>
</evidence>
<dbReference type="PANTHER" id="PTHR15633">
    <property type="entry name" value="NUCLEOLAR PROTEIN 11"/>
    <property type="match status" value="1"/>
</dbReference>